<organism evidence="4 5">
    <name type="scientific">Arsenicitalea aurantiaca</name>
    <dbReference type="NCBI Taxonomy" id="1783274"/>
    <lineage>
        <taxon>Bacteria</taxon>
        <taxon>Pseudomonadati</taxon>
        <taxon>Pseudomonadota</taxon>
        <taxon>Alphaproteobacteria</taxon>
        <taxon>Hyphomicrobiales</taxon>
        <taxon>Devosiaceae</taxon>
        <taxon>Arsenicitalea</taxon>
    </lineage>
</organism>
<keyword evidence="3" id="KW-0804">Transcription</keyword>
<proteinExistence type="predicted"/>
<dbReference type="InterPro" id="IPR036388">
    <property type="entry name" value="WH-like_DNA-bd_sf"/>
</dbReference>
<dbReference type="PANTHER" id="PTHR42756:SF1">
    <property type="entry name" value="TRANSCRIPTIONAL REPRESSOR OF EMRAB OPERON"/>
    <property type="match status" value="1"/>
</dbReference>
<dbReference type="RefSeq" id="WP_127186570.1">
    <property type="nucleotide sequence ID" value="NZ_RZNJ01000001.1"/>
</dbReference>
<dbReference type="PANTHER" id="PTHR42756">
    <property type="entry name" value="TRANSCRIPTIONAL REGULATOR, MARR"/>
    <property type="match status" value="1"/>
</dbReference>
<keyword evidence="1" id="KW-0805">Transcription regulation</keyword>
<accession>A0A433XK41</accession>
<keyword evidence="2" id="KW-0238">DNA-binding</keyword>
<dbReference type="SUPFAM" id="SSF46785">
    <property type="entry name" value="Winged helix' DNA-binding domain"/>
    <property type="match status" value="1"/>
</dbReference>
<keyword evidence="5" id="KW-1185">Reference proteome</keyword>
<gene>
    <name evidence="4" type="ORF">EMQ25_00360</name>
</gene>
<evidence type="ECO:0000256" key="1">
    <source>
        <dbReference type="ARBA" id="ARBA00023015"/>
    </source>
</evidence>
<dbReference type="InterPro" id="IPR036390">
    <property type="entry name" value="WH_DNA-bd_sf"/>
</dbReference>
<dbReference type="EMBL" id="RZNJ01000001">
    <property type="protein sequence ID" value="RUT34451.1"/>
    <property type="molecule type" value="Genomic_DNA"/>
</dbReference>
<evidence type="ECO:0000256" key="3">
    <source>
        <dbReference type="ARBA" id="ARBA00023163"/>
    </source>
</evidence>
<protein>
    <submittedName>
        <fullName evidence="4">MarR family transcriptional regulator</fullName>
    </submittedName>
</protein>
<sequence>MTKARANSTLYRLIAAGQLTHRALALPLRARGLEPGDDAILFLVAEGEGLGVAELGEATGLGEEALGVRIGRLIAHGLVRRRAIGAELAPMVSPTEAGRALIGVLEGTWDALEEALLEDLKPAQRKALRKGLKRLMTLLSAE</sequence>
<reference evidence="4 5" key="1">
    <citation type="journal article" date="2016" name="Int. J. Syst. Evol. Microbiol.">
        <title>Arsenicitalea aurantiaca gen. nov., sp. nov., a new member of the family Hyphomicrobiaceae, isolated from high-arsenic sediment.</title>
        <authorList>
            <person name="Mu Y."/>
            <person name="Zhou L."/>
            <person name="Zeng X.C."/>
            <person name="Liu L."/>
            <person name="Pan Y."/>
            <person name="Chen X."/>
            <person name="Wang J."/>
            <person name="Li S."/>
            <person name="Li W.J."/>
            <person name="Wang Y."/>
        </authorList>
    </citation>
    <scope>NUCLEOTIDE SEQUENCE [LARGE SCALE GENOMIC DNA]</scope>
    <source>
        <strain evidence="4 5">42-50</strain>
    </source>
</reference>
<dbReference type="GO" id="GO:0003677">
    <property type="term" value="F:DNA binding"/>
    <property type="evidence" value="ECO:0007669"/>
    <property type="project" value="UniProtKB-KW"/>
</dbReference>
<evidence type="ECO:0000313" key="4">
    <source>
        <dbReference type="EMBL" id="RUT34451.1"/>
    </source>
</evidence>
<evidence type="ECO:0000313" key="5">
    <source>
        <dbReference type="Proteomes" id="UP000281547"/>
    </source>
</evidence>
<dbReference type="Gene3D" id="1.10.10.10">
    <property type="entry name" value="Winged helix-like DNA-binding domain superfamily/Winged helix DNA-binding domain"/>
    <property type="match status" value="1"/>
</dbReference>
<comment type="caution">
    <text evidence="4">The sequence shown here is derived from an EMBL/GenBank/DDBJ whole genome shotgun (WGS) entry which is preliminary data.</text>
</comment>
<dbReference type="OrthoDB" id="7948154at2"/>
<dbReference type="Proteomes" id="UP000281547">
    <property type="component" value="Unassembled WGS sequence"/>
</dbReference>
<name>A0A433XK41_9HYPH</name>
<dbReference type="AlphaFoldDB" id="A0A433XK41"/>
<evidence type="ECO:0000256" key="2">
    <source>
        <dbReference type="ARBA" id="ARBA00023125"/>
    </source>
</evidence>